<dbReference type="InterPro" id="IPR046828">
    <property type="entry name" value="RepSA"/>
</dbReference>
<dbReference type="EMBL" id="JAUSRA010000001">
    <property type="protein sequence ID" value="MDP9793713.1"/>
    <property type="molecule type" value="Genomic_DNA"/>
</dbReference>
<feature type="region of interest" description="Disordered" evidence="1">
    <location>
        <begin position="438"/>
        <end position="460"/>
    </location>
</feature>
<keyword evidence="3" id="KW-1185">Reference proteome</keyword>
<gene>
    <name evidence="2" type="ORF">J2S43_002225</name>
</gene>
<dbReference type="Pfam" id="PF20199">
    <property type="entry name" value="RepSA"/>
    <property type="match status" value="1"/>
</dbReference>
<feature type="compositionally biased region" description="Basic and acidic residues" evidence="1">
    <location>
        <begin position="439"/>
        <end position="460"/>
    </location>
</feature>
<reference evidence="2 3" key="1">
    <citation type="submission" date="2023-07" db="EMBL/GenBank/DDBJ databases">
        <title>Sequencing the genomes of 1000 actinobacteria strains.</title>
        <authorList>
            <person name="Klenk H.-P."/>
        </authorList>
    </citation>
    <scope>NUCLEOTIDE SEQUENCE [LARGE SCALE GENOMIC DNA]</scope>
    <source>
        <strain evidence="2 3">DSM 44710</strain>
    </source>
</reference>
<name>A0ABT9MR05_9ACTN</name>
<evidence type="ECO:0000256" key="1">
    <source>
        <dbReference type="SAM" id="MobiDB-lite"/>
    </source>
</evidence>
<dbReference type="RefSeq" id="WP_306828792.1">
    <property type="nucleotide sequence ID" value="NZ_JAUSRA010000001.1"/>
</dbReference>
<evidence type="ECO:0000313" key="2">
    <source>
        <dbReference type="EMBL" id="MDP9793713.1"/>
    </source>
</evidence>
<comment type="caution">
    <text evidence="2">The sequence shown here is derived from an EMBL/GenBank/DDBJ whole genome shotgun (WGS) entry which is preliminary data.</text>
</comment>
<sequence length="460" mass="49786">MMPHPHDSGDAGALARIILAADTQQSGECEHPIRMAGTGLLVDAGTGRILHRHTSDGPAIMVRCRNRRASICRPCSALYRLDAYHLITAGLRGGKDTPADVSGRPRLFVTLTAPSFGPVHRGPAGDGTPRHCHPRKGGDRCGRWHPAGDPLIGTPLNPGRYDYTGQVLFNAHAGLLWRRLTIDIRRALARTAGLSRRDAHALVRIVFAKVAEFQARGCVHYHAIIRLDGPHGPGTPPPAWASADLLADAIRTATAALRLTSPGTATIARTLRWGRQLDIQPLPAGDPDQPDLTIARYVAKYATKAAEITGVTIPPLFCRCCAGTGVREHRDGGQTLCRVCSGTGRRRGTDLSGLTRHGRTLVQVCWRLGVIPALAPLRLRRWAHQIGYRGHVTTKSRTYSTTFAALRGERRTHSITAHAQQLGIDPTAHQLVVGGDWRYAGDHSPPRRHDGAAERAGGER</sequence>
<evidence type="ECO:0008006" key="4">
    <source>
        <dbReference type="Google" id="ProtNLM"/>
    </source>
</evidence>
<dbReference type="Proteomes" id="UP001240984">
    <property type="component" value="Unassembled WGS sequence"/>
</dbReference>
<proteinExistence type="predicted"/>
<evidence type="ECO:0000313" key="3">
    <source>
        <dbReference type="Proteomes" id="UP001240984"/>
    </source>
</evidence>
<organism evidence="2 3">
    <name type="scientific">Catenuloplanes nepalensis</name>
    <dbReference type="NCBI Taxonomy" id="587533"/>
    <lineage>
        <taxon>Bacteria</taxon>
        <taxon>Bacillati</taxon>
        <taxon>Actinomycetota</taxon>
        <taxon>Actinomycetes</taxon>
        <taxon>Micromonosporales</taxon>
        <taxon>Micromonosporaceae</taxon>
        <taxon>Catenuloplanes</taxon>
    </lineage>
</organism>
<protein>
    <recommendedName>
        <fullName evidence="4">Replication initiation protein</fullName>
    </recommendedName>
</protein>
<accession>A0ABT9MR05</accession>